<gene>
    <name evidence="2" type="ORF">RhiirA4_406585</name>
</gene>
<proteinExistence type="predicted"/>
<feature type="compositionally biased region" description="Polar residues" evidence="1">
    <location>
        <begin position="31"/>
        <end position="53"/>
    </location>
</feature>
<organism evidence="2 3">
    <name type="scientific">Rhizophagus irregularis</name>
    <dbReference type="NCBI Taxonomy" id="588596"/>
    <lineage>
        <taxon>Eukaryota</taxon>
        <taxon>Fungi</taxon>
        <taxon>Fungi incertae sedis</taxon>
        <taxon>Mucoromycota</taxon>
        <taxon>Glomeromycotina</taxon>
        <taxon>Glomeromycetes</taxon>
        <taxon>Glomerales</taxon>
        <taxon>Glomeraceae</taxon>
        <taxon>Rhizophagus</taxon>
    </lineage>
</organism>
<comment type="caution">
    <text evidence="2">The sequence shown here is derived from an EMBL/GenBank/DDBJ whole genome shotgun (WGS) entry which is preliminary data.</text>
</comment>
<feature type="region of interest" description="Disordered" evidence="1">
    <location>
        <begin position="24"/>
        <end position="67"/>
    </location>
</feature>
<evidence type="ECO:0000256" key="1">
    <source>
        <dbReference type="SAM" id="MobiDB-lite"/>
    </source>
</evidence>
<keyword evidence="3" id="KW-1185">Reference proteome</keyword>
<dbReference type="Proteomes" id="UP000234323">
    <property type="component" value="Unassembled WGS sequence"/>
</dbReference>
<sequence>MAESSSISKRPQLKQSFSYSFSSNNIFPESPKNQQINQSSLSYTPQENNDNPFSSIHHHKKSKSNTFSSIFSRSSSFMRRRRTETYQENDEFTNGCFGFLCTLGSKIKYKVNNTWKGVKSKCKGKFSKKRSLDQDDWKTKAITLNQNL</sequence>
<protein>
    <submittedName>
        <fullName evidence="2">Uncharacterized protein</fullName>
    </submittedName>
</protein>
<dbReference type="EMBL" id="LLXI01000883">
    <property type="protein sequence ID" value="PKY50503.1"/>
    <property type="molecule type" value="Genomic_DNA"/>
</dbReference>
<evidence type="ECO:0000313" key="3">
    <source>
        <dbReference type="Proteomes" id="UP000234323"/>
    </source>
</evidence>
<dbReference type="VEuPathDB" id="FungiDB:FUN_021950"/>
<reference evidence="2 3" key="1">
    <citation type="submission" date="2015-10" db="EMBL/GenBank/DDBJ databases">
        <title>Genome analyses suggest a sexual origin of heterokaryosis in a supposedly ancient asexual fungus.</title>
        <authorList>
            <person name="Ropars J."/>
            <person name="Sedzielewska K."/>
            <person name="Noel J."/>
            <person name="Charron P."/>
            <person name="Farinelli L."/>
            <person name="Marton T."/>
            <person name="Kruger M."/>
            <person name="Pelin A."/>
            <person name="Brachmann A."/>
            <person name="Corradi N."/>
        </authorList>
    </citation>
    <scope>NUCLEOTIDE SEQUENCE [LARGE SCALE GENOMIC DNA]</scope>
    <source>
        <strain evidence="2 3">A4</strain>
    </source>
</reference>
<dbReference type="OrthoDB" id="2422209at2759"/>
<evidence type="ECO:0000313" key="2">
    <source>
        <dbReference type="EMBL" id="PKY50503.1"/>
    </source>
</evidence>
<accession>A0A2I1GV30</accession>
<dbReference type="VEuPathDB" id="FungiDB:RhiirA1_424749"/>
<dbReference type="AlphaFoldDB" id="A0A2I1GV30"/>
<name>A0A2I1GV30_9GLOM</name>